<name>A0ABU2FJM1_9EURY</name>
<accession>A0ABU2FJM1</accession>
<dbReference type="Pfam" id="PF07085">
    <property type="entry name" value="DRTGG"/>
    <property type="match status" value="1"/>
</dbReference>
<dbReference type="CDD" id="cd03109">
    <property type="entry name" value="DTBS"/>
    <property type="match status" value="1"/>
</dbReference>
<evidence type="ECO:0000259" key="2">
    <source>
        <dbReference type="Pfam" id="PF07085"/>
    </source>
</evidence>
<dbReference type="Gene3D" id="3.40.50.300">
    <property type="entry name" value="P-loop containing nucleotide triphosphate hydrolases"/>
    <property type="match status" value="1"/>
</dbReference>
<sequence length="359" mass="37701">MRSILLTATSEGCGKTGIALGLALAATDRGYAVSYMKPKGTRLQSHEGRVLDTDPLLARDLLGLDADIDDMEPVVYSPTFVDQAIRDTLPRDDLTGLLRERFETLADDRDLVVLEGGGSYTTGGVVELTDADVAAALDADVVLVAPFADPADIDGVLAAAADLGDRLAGVLFNPVPDAQFDYVEEAVVPFLESRGVPVVGILPRVKALAGVPVAELADHLNATVLTDTAPTERTVERFLVGAMSGESALRYFRRTRDAAVITGGDRSDLLSVALEAGGVTCVILTGGHPPADALVSKAQRRDVPLLLVQADTLTTVERGEELVRSGRVRDAGTVQTVRDLLADHADLDALVGPGAQTGE</sequence>
<keyword evidence="1" id="KW-0315">Glutamine amidotransferase</keyword>
<dbReference type="RefSeq" id="WP_310898800.1">
    <property type="nucleotide sequence ID" value="NZ_JAMQOS010000001.1"/>
</dbReference>
<gene>
    <name evidence="3" type="ORF">NDI86_02425</name>
</gene>
<protein>
    <submittedName>
        <fullName evidence="3">Phosphotransacetylase family protein</fullName>
    </submittedName>
</protein>
<evidence type="ECO:0000313" key="4">
    <source>
        <dbReference type="Proteomes" id="UP001268864"/>
    </source>
</evidence>
<dbReference type="Proteomes" id="UP001268864">
    <property type="component" value="Unassembled WGS sequence"/>
</dbReference>
<dbReference type="SUPFAM" id="SSF75138">
    <property type="entry name" value="HprK N-terminal domain-like"/>
    <property type="match status" value="1"/>
</dbReference>
<proteinExistence type="predicted"/>
<dbReference type="PANTHER" id="PTHR21343">
    <property type="entry name" value="DETHIOBIOTIN SYNTHETASE"/>
    <property type="match status" value="1"/>
</dbReference>
<dbReference type="InterPro" id="IPR028979">
    <property type="entry name" value="Ser_kin/Pase_Hpr-like_N_sf"/>
</dbReference>
<dbReference type="SUPFAM" id="SSF52540">
    <property type="entry name" value="P-loop containing nucleoside triphosphate hydrolases"/>
    <property type="match status" value="1"/>
</dbReference>
<comment type="caution">
    <text evidence="3">The sequence shown here is derived from an EMBL/GenBank/DDBJ whole genome shotgun (WGS) entry which is preliminary data.</text>
</comment>
<dbReference type="InterPro" id="IPR010766">
    <property type="entry name" value="DRTGG"/>
</dbReference>
<keyword evidence="4" id="KW-1185">Reference proteome</keyword>
<evidence type="ECO:0000256" key="1">
    <source>
        <dbReference type="ARBA" id="ARBA00022962"/>
    </source>
</evidence>
<feature type="domain" description="DRTGG" evidence="2">
    <location>
        <begin position="215"/>
        <end position="318"/>
    </location>
</feature>
<organism evidence="3 4">
    <name type="scientific">Haloarcula onubensis</name>
    <dbReference type="NCBI Taxonomy" id="2950539"/>
    <lineage>
        <taxon>Archaea</taxon>
        <taxon>Methanobacteriati</taxon>
        <taxon>Methanobacteriota</taxon>
        <taxon>Stenosarchaea group</taxon>
        <taxon>Halobacteria</taxon>
        <taxon>Halobacteriales</taxon>
        <taxon>Haloarculaceae</taxon>
        <taxon>Haloarcula</taxon>
    </lineage>
</organism>
<reference evidence="3 4" key="1">
    <citation type="submission" date="2022-06" db="EMBL/GenBank/DDBJ databases">
        <title>Halomicroarcula sp. a new haloarchaeum isolate from saline soil.</title>
        <authorList>
            <person name="Strakova D."/>
            <person name="Galisteo C."/>
            <person name="Sanchez-Porro C."/>
            <person name="Ventosa A."/>
        </authorList>
    </citation>
    <scope>NUCLEOTIDE SEQUENCE [LARGE SCALE GENOMIC DNA]</scope>
    <source>
        <strain evidence="3 4">S3CR25-11</strain>
    </source>
</reference>
<evidence type="ECO:0000313" key="3">
    <source>
        <dbReference type="EMBL" id="MDS0280960.1"/>
    </source>
</evidence>
<dbReference type="EMBL" id="JAMQOS010000001">
    <property type="protein sequence ID" value="MDS0280960.1"/>
    <property type="molecule type" value="Genomic_DNA"/>
</dbReference>
<dbReference type="Pfam" id="PF13500">
    <property type="entry name" value="AAA_26"/>
    <property type="match status" value="1"/>
</dbReference>
<dbReference type="Gene3D" id="3.40.1390.20">
    <property type="entry name" value="HprK N-terminal domain-like"/>
    <property type="match status" value="1"/>
</dbReference>
<dbReference type="PANTHER" id="PTHR21343:SF8">
    <property type="entry name" value="DRTGG DOMAIN-CONTAINING PROTEIN"/>
    <property type="match status" value="1"/>
</dbReference>
<dbReference type="InterPro" id="IPR027417">
    <property type="entry name" value="P-loop_NTPase"/>
</dbReference>